<evidence type="ECO:0000256" key="2">
    <source>
        <dbReference type="ARBA" id="ARBA00029447"/>
    </source>
</evidence>
<keyword evidence="4" id="KW-0175">Coiled coil</keyword>
<keyword evidence="5" id="KW-0812">Transmembrane</keyword>
<dbReference type="Pfam" id="PF00015">
    <property type="entry name" value="MCPsignal"/>
    <property type="match status" value="1"/>
</dbReference>
<dbReference type="EMBL" id="CP002109">
    <property type="protein sequence ID" value="ADL06428.1"/>
    <property type="molecule type" value="Genomic_DNA"/>
</dbReference>
<dbReference type="InterPro" id="IPR004089">
    <property type="entry name" value="MCPsignal_dom"/>
</dbReference>
<dbReference type="SMART" id="SM00283">
    <property type="entry name" value="MA"/>
    <property type="match status" value="1"/>
</dbReference>
<dbReference type="PaxDb" id="610130-Closa_3914"/>
<feature type="transmembrane region" description="Helical" evidence="5">
    <location>
        <begin position="12"/>
        <end position="31"/>
    </location>
</feature>
<evidence type="ECO:0000256" key="4">
    <source>
        <dbReference type="SAM" id="Coils"/>
    </source>
</evidence>
<feature type="domain" description="HAMP" evidence="7">
    <location>
        <begin position="211"/>
        <end position="264"/>
    </location>
</feature>
<dbReference type="STRING" id="610130.Closa_3914"/>
<dbReference type="PANTHER" id="PTHR43531">
    <property type="entry name" value="PROTEIN ICFG"/>
    <property type="match status" value="1"/>
</dbReference>
<proteinExistence type="inferred from homology"/>
<evidence type="ECO:0000259" key="6">
    <source>
        <dbReference type="PROSITE" id="PS50111"/>
    </source>
</evidence>
<keyword evidence="3" id="KW-0807">Transducer</keyword>
<evidence type="ECO:0000256" key="5">
    <source>
        <dbReference type="SAM" id="Phobius"/>
    </source>
</evidence>
<keyword evidence="1" id="KW-0488">Methylation</keyword>
<dbReference type="GO" id="GO:0006935">
    <property type="term" value="P:chemotaxis"/>
    <property type="evidence" value="ECO:0007669"/>
    <property type="project" value="TreeGrafter"/>
</dbReference>
<name>D9R0J5_LACSW</name>
<dbReference type="RefSeq" id="WP_013274481.1">
    <property type="nucleotide sequence ID" value="NC_014376.1"/>
</dbReference>
<dbReference type="Gene3D" id="1.10.287.950">
    <property type="entry name" value="Methyl-accepting chemotaxis protein"/>
    <property type="match status" value="1"/>
</dbReference>
<feature type="domain" description="Methyl-accepting transducer" evidence="6">
    <location>
        <begin position="314"/>
        <end position="543"/>
    </location>
</feature>
<dbReference type="GO" id="GO:0004888">
    <property type="term" value="F:transmembrane signaling receptor activity"/>
    <property type="evidence" value="ECO:0007669"/>
    <property type="project" value="TreeGrafter"/>
</dbReference>
<keyword evidence="5" id="KW-0472">Membrane</keyword>
<feature type="coiled-coil region" evidence="4">
    <location>
        <begin position="364"/>
        <end position="395"/>
    </location>
</feature>
<dbReference type="Pfam" id="PF18947">
    <property type="entry name" value="HAMP_2"/>
    <property type="match status" value="1"/>
</dbReference>
<reference evidence="8" key="1">
    <citation type="submission" date="2010-07" db="EMBL/GenBank/DDBJ databases">
        <title>Complete sequence of Clostridium saccharolyticum WM1.</title>
        <authorList>
            <consortium name="US DOE Joint Genome Institute"/>
            <person name="Lucas S."/>
            <person name="Copeland A."/>
            <person name="Lapidus A."/>
            <person name="Cheng J.-F."/>
            <person name="Bruce D."/>
            <person name="Goodwin L."/>
            <person name="Pitluck S."/>
            <person name="Chertkov O."/>
            <person name="Detter J.C."/>
            <person name="Han C."/>
            <person name="Tapia R."/>
            <person name="Land M."/>
            <person name="Hauser L."/>
            <person name="Chang Y.-J."/>
            <person name="Jeffries C."/>
            <person name="Kyrpides N."/>
            <person name="Ivanova N."/>
            <person name="Mikhailova N."/>
            <person name="Mouttaki H."/>
            <person name="Lin L."/>
            <person name="Zhou J."/>
            <person name="Hemme C.L."/>
            <person name="Woyke T."/>
        </authorList>
    </citation>
    <scope>NUCLEOTIDE SEQUENCE [LARGE SCALE GENOMIC DNA]</scope>
    <source>
        <strain evidence="8">WM1</strain>
    </source>
</reference>
<dbReference type="AlphaFoldDB" id="D9R0J5"/>
<dbReference type="PANTHER" id="PTHR43531:SF14">
    <property type="entry name" value="METHYL-ACCEPTING CHEMOTAXIS PROTEIN I-RELATED"/>
    <property type="match status" value="1"/>
</dbReference>
<evidence type="ECO:0000256" key="1">
    <source>
        <dbReference type="ARBA" id="ARBA00022481"/>
    </source>
</evidence>
<dbReference type="KEGG" id="csh:Closa_3914"/>
<dbReference type="FunFam" id="1.10.287.950:FF:000001">
    <property type="entry name" value="Methyl-accepting chemotaxis sensory transducer"/>
    <property type="match status" value="1"/>
</dbReference>
<evidence type="ECO:0000313" key="9">
    <source>
        <dbReference type="Proteomes" id="UP000001662"/>
    </source>
</evidence>
<accession>D9R0J5</accession>
<dbReference type="CDD" id="cd11386">
    <property type="entry name" value="MCP_signal"/>
    <property type="match status" value="1"/>
</dbReference>
<evidence type="ECO:0000313" key="8">
    <source>
        <dbReference type="EMBL" id="ADL06428.1"/>
    </source>
</evidence>
<feature type="transmembrane region" description="Helical" evidence="5">
    <location>
        <begin position="186"/>
        <end position="209"/>
    </location>
</feature>
<keyword evidence="5" id="KW-1133">Transmembrane helix</keyword>
<evidence type="ECO:0000256" key="3">
    <source>
        <dbReference type="PROSITE-ProRule" id="PRU00284"/>
    </source>
</evidence>
<dbReference type="PROSITE" id="PS50111">
    <property type="entry name" value="CHEMOTAXIS_TRANSDUC_2"/>
    <property type="match status" value="1"/>
</dbReference>
<dbReference type="Proteomes" id="UP000001662">
    <property type="component" value="Chromosome"/>
</dbReference>
<dbReference type="SUPFAM" id="SSF58104">
    <property type="entry name" value="Methyl-accepting chemotaxis protein (MCP) signaling domain"/>
    <property type="match status" value="1"/>
</dbReference>
<sequence length="576" mass="62170">MQKKRIKQSTLNLMLGGSAIFLSVILVVLSIQVMSSFLGMRAAEVRKAEFKQLGIDLANASDYLTNEARAYVQFGDKVHYDNYWKEVNETKTRDKVVERLEELGAPQNELSLLAEAKKNSDTLVETEDKAMKAVERGDYEEARHLMFDAQYDSDKSVIMAPITQFQETMNARAAGELNRAVRKTQAYIIVMILLMVFTAVFNGISLLLSHKKIIKPIIKIKDDMMTAAKGDLSKSVSVGADNTEIGQLAMASSTAIETVRNIIQEISSILTEMSKGNLNVEIKGDYRGDYAAIKSSLNLIIQSFNEVLGEVRTAADQVASGSSQVSGSSITLSQGATEQASSVEQLTASIEEIAAQTRRSAGYANQANELADAAKRNAEHGNQQMREMLQAMEEINASSANISRIIKVIDEIAFQTNILALNAAVEAARAGELGKGFAVVADEVRSLAARSADAAKETTDMIGKSIQKVEGGTRIANETADALVKIVEDVEKVANLIGDIAIASNSQAEGIDQINQGVMQVSQVIQTNSATSEESAAASEELASQAEMLKEQVSRFLLKGGAGLSSAFKGPVKHNL</sequence>
<dbReference type="InterPro" id="IPR051310">
    <property type="entry name" value="MCP_chemotaxis"/>
</dbReference>
<dbReference type="GO" id="GO:0007165">
    <property type="term" value="P:signal transduction"/>
    <property type="evidence" value="ECO:0007669"/>
    <property type="project" value="UniProtKB-KW"/>
</dbReference>
<dbReference type="GO" id="GO:0005886">
    <property type="term" value="C:plasma membrane"/>
    <property type="evidence" value="ECO:0007669"/>
    <property type="project" value="TreeGrafter"/>
</dbReference>
<dbReference type="InterPro" id="IPR003660">
    <property type="entry name" value="HAMP_dom"/>
</dbReference>
<comment type="similarity">
    <text evidence="2">Belongs to the methyl-accepting chemotaxis (MCP) protein family.</text>
</comment>
<keyword evidence="9" id="KW-1185">Reference proteome</keyword>
<organism evidence="8 9">
    <name type="scientific">Lacrimispora saccharolytica (strain ATCC 35040 / DSM 2544 / NRCC 2533 / WM1)</name>
    <name type="common">Clostridium saccharolyticum</name>
    <dbReference type="NCBI Taxonomy" id="610130"/>
    <lineage>
        <taxon>Bacteria</taxon>
        <taxon>Bacillati</taxon>
        <taxon>Bacillota</taxon>
        <taxon>Clostridia</taxon>
        <taxon>Lachnospirales</taxon>
        <taxon>Lachnospiraceae</taxon>
        <taxon>Lacrimispora</taxon>
    </lineage>
</organism>
<gene>
    <name evidence="8" type="ordered locus">Closa_3914</name>
</gene>
<dbReference type="PROSITE" id="PS50885">
    <property type="entry name" value="HAMP"/>
    <property type="match status" value="1"/>
</dbReference>
<dbReference type="HOGENOM" id="CLU_000445_107_16_9"/>
<protein>
    <submittedName>
        <fullName evidence="8">Methyl-accepting chemotaxis sensory transducer</fullName>
    </submittedName>
</protein>
<dbReference type="eggNOG" id="COG0840">
    <property type="taxonomic scope" value="Bacteria"/>
</dbReference>
<dbReference type="Gene3D" id="6.10.340.10">
    <property type="match status" value="1"/>
</dbReference>
<dbReference type="Pfam" id="PF00672">
    <property type="entry name" value="HAMP"/>
    <property type="match status" value="1"/>
</dbReference>
<evidence type="ECO:0000259" key="7">
    <source>
        <dbReference type="PROSITE" id="PS50885"/>
    </source>
</evidence>